<dbReference type="PANTHER" id="PTHR34002">
    <property type="entry name" value="BLR1656 PROTEIN"/>
    <property type="match status" value="1"/>
</dbReference>
<dbReference type="Proteomes" id="UP000298390">
    <property type="component" value="Unassembled WGS sequence"/>
</dbReference>
<keyword evidence="2" id="KW-0326">Glycosidase</keyword>
<dbReference type="GO" id="GO:0000272">
    <property type="term" value="P:polysaccharide catabolic process"/>
    <property type="evidence" value="ECO:0007669"/>
    <property type="project" value="UniProtKB-KW"/>
</dbReference>
<dbReference type="Gene3D" id="2.60.120.180">
    <property type="match status" value="1"/>
</dbReference>
<keyword evidence="2" id="KW-0624">Polysaccharide degradation</keyword>
<sequence length="230" mass="24409">MPSFSLALLLGTLALAAPGPRSALVDTSSHCGQYDTVTANPGTTIAWESEWSWSGGSGVKTFTNIELTDGINVQLSDIGSIESSWSWSQSGSGTIVSDVAYDLFTSATSGGSSENYWEIMVWLANYNSGPISYNYSSAGNAVPIESGLSIAGHTWDLYYGSNGYNYVYSFLPSSTISSFSGDVNLFLKYLTSEQSLPSDQYLTTFEAGSEATSGSDVTFKTTVYSAVISS</sequence>
<feature type="signal peptide" evidence="3">
    <location>
        <begin position="1"/>
        <end position="16"/>
    </location>
</feature>
<keyword evidence="2" id="KW-0378">Hydrolase</keyword>
<evidence type="ECO:0000256" key="1">
    <source>
        <dbReference type="ARBA" id="ARBA00005519"/>
    </source>
</evidence>
<feature type="chain" id="PRO_5021195211" description="Glycosyl hydrolase family 12" evidence="3">
    <location>
        <begin position="17"/>
        <end position="230"/>
    </location>
</feature>
<comment type="caution">
    <text evidence="4">The sequence shown here is derived from an EMBL/GenBank/DDBJ whole genome shotgun (WGS) entry which is preliminary data.</text>
</comment>
<dbReference type="PANTHER" id="PTHR34002:SF9">
    <property type="entry name" value="XYLOGLUCAN-SPECIFIC ENDO-BETA-1,4-GLUCANASE A"/>
    <property type="match status" value="1"/>
</dbReference>
<keyword evidence="2" id="KW-0119">Carbohydrate metabolism</keyword>
<name>A0A4Y9XUL6_9APHY</name>
<organism evidence="4 5">
    <name type="scientific">Rhodofomes roseus</name>
    <dbReference type="NCBI Taxonomy" id="34475"/>
    <lineage>
        <taxon>Eukaryota</taxon>
        <taxon>Fungi</taxon>
        <taxon>Dikarya</taxon>
        <taxon>Basidiomycota</taxon>
        <taxon>Agaricomycotina</taxon>
        <taxon>Agaricomycetes</taxon>
        <taxon>Polyporales</taxon>
        <taxon>Rhodofomes</taxon>
    </lineage>
</organism>
<dbReference type="GO" id="GO:0008810">
    <property type="term" value="F:cellulase activity"/>
    <property type="evidence" value="ECO:0007669"/>
    <property type="project" value="InterPro"/>
</dbReference>
<protein>
    <recommendedName>
        <fullName evidence="6">Glycosyl hydrolase family 12</fullName>
    </recommendedName>
</protein>
<keyword evidence="3" id="KW-0732">Signal</keyword>
<evidence type="ECO:0008006" key="6">
    <source>
        <dbReference type="Google" id="ProtNLM"/>
    </source>
</evidence>
<proteinExistence type="inferred from homology"/>
<evidence type="ECO:0000256" key="3">
    <source>
        <dbReference type="SAM" id="SignalP"/>
    </source>
</evidence>
<dbReference type="Pfam" id="PF01670">
    <property type="entry name" value="Glyco_hydro_12"/>
    <property type="match status" value="1"/>
</dbReference>
<dbReference type="InterPro" id="IPR002594">
    <property type="entry name" value="GH12"/>
</dbReference>
<evidence type="ECO:0000313" key="5">
    <source>
        <dbReference type="Proteomes" id="UP000298390"/>
    </source>
</evidence>
<dbReference type="InterPro" id="IPR013320">
    <property type="entry name" value="ConA-like_dom_sf"/>
</dbReference>
<accession>A0A4Y9XUL6</accession>
<evidence type="ECO:0000256" key="2">
    <source>
        <dbReference type="RuleBase" id="RU361163"/>
    </source>
</evidence>
<reference evidence="4 5" key="1">
    <citation type="submission" date="2019-01" db="EMBL/GenBank/DDBJ databases">
        <title>Genome sequencing of the rare red list fungi Fomitopsis rosea.</title>
        <authorList>
            <person name="Buettner E."/>
            <person name="Kellner H."/>
        </authorList>
    </citation>
    <scope>NUCLEOTIDE SEQUENCE [LARGE SCALE GENOMIC DNA]</scope>
    <source>
        <strain evidence="4 5">DSM 105464</strain>
    </source>
</reference>
<dbReference type="SUPFAM" id="SSF49899">
    <property type="entry name" value="Concanavalin A-like lectins/glucanases"/>
    <property type="match status" value="1"/>
</dbReference>
<dbReference type="STRING" id="34475.A0A4Y9XUL6"/>
<gene>
    <name evidence="4" type="ORF">EVJ58_g9446</name>
</gene>
<dbReference type="AlphaFoldDB" id="A0A4Y9XUL6"/>
<evidence type="ECO:0000313" key="4">
    <source>
        <dbReference type="EMBL" id="TFY53452.1"/>
    </source>
</evidence>
<dbReference type="InterPro" id="IPR013319">
    <property type="entry name" value="GH11/12"/>
</dbReference>
<dbReference type="EMBL" id="SEKV01000820">
    <property type="protein sequence ID" value="TFY53452.1"/>
    <property type="molecule type" value="Genomic_DNA"/>
</dbReference>
<comment type="similarity">
    <text evidence="1 2">Belongs to the glycosyl hydrolase 12 (cellulase H) family.</text>
</comment>